<keyword evidence="2" id="KW-1185">Reference proteome</keyword>
<dbReference type="EMBL" id="CM042027">
    <property type="protein sequence ID" value="KAI3802690.1"/>
    <property type="molecule type" value="Genomic_DNA"/>
</dbReference>
<reference evidence="2" key="1">
    <citation type="journal article" date="2022" name="Mol. Ecol. Resour.">
        <title>The genomes of chicory, endive, great burdock and yacon provide insights into Asteraceae palaeo-polyploidization history and plant inulin production.</title>
        <authorList>
            <person name="Fan W."/>
            <person name="Wang S."/>
            <person name="Wang H."/>
            <person name="Wang A."/>
            <person name="Jiang F."/>
            <person name="Liu H."/>
            <person name="Zhao H."/>
            <person name="Xu D."/>
            <person name="Zhang Y."/>
        </authorList>
    </citation>
    <scope>NUCLEOTIDE SEQUENCE [LARGE SCALE GENOMIC DNA]</scope>
    <source>
        <strain evidence="2">cv. Yunnan</strain>
    </source>
</reference>
<organism evidence="1 2">
    <name type="scientific">Smallanthus sonchifolius</name>
    <dbReference type="NCBI Taxonomy" id="185202"/>
    <lineage>
        <taxon>Eukaryota</taxon>
        <taxon>Viridiplantae</taxon>
        <taxon>Streptophyta</taxon>
        <taxon>Embryophyta</taxon>
        <taxon>Tracheophyta</taxon>
        <taxon>Spermatophyta</taxon>
        <taxon>Magnoliopsida</taxon>
        <taxon>eudicotyledons</taxon>
        <taxon>Gunneridae</taxon>
        <taxon>Pentapetalae</taxon>
        <taxon>asterids</taxon>
        <taxon>campanulids</taxon>
        <taxon>Asterales</taxon>
        <taxon>Asteraceae</taxon>
        <taxon>Asteroideae</taxon>
        <taxon>Heliantheae alliance</taxon>
        <taxon>Millerieae</taxon>
        <taxon>Smallanthus</taxon>
    </lineage>
</organism>
<evidence type="ECO:0000313" key="1">
    <source>
        <dbReference type="EMBL" id="KAI3802690.1"/>
    </source>
</evidence>
<comment type="caution">
    <text evidence="1">The sequence shown here is derived from an EMBL/GenBank/DDBJ whole genome shotgun (WGS) entry which is preliminary data.</text>
</comment>
<reference evidence="1 2" key="2">
    <citation type="journal article" date="2022" name="Mol. Ecol. Resour.">
        <title>The genomes of chicory, endive, great burdock and yacon provide insights into Asteraceae paleo-polyploidization history and plant inulin production.</title>
        <authorList>
            <person name="Fan W."/>
            <person name="Wang S."/>
            <person name="Wang H."/>
            <person name="Wang A."/>
            <person name="Jiang F."/>
            <person name="Liu H."/>
            <person name="Zhao H."/>
            <person name="Xu D."/>
            <person name="Zhang Y."/>
        </authorList>
    </citation>
    <scope>NUCLEOTIDE SEQUENCE [LARGE SCALE GENOMIC DNA]</scope>
    <source>
        <strain evidence="2">cv. Yunnan</strain>
        <tissue evidence="1">Leaves</tissue>
    </source>
</reference>
<protein>
    <submittedName>
        <fullName evidence="1">Uncharacterized protein</fullName>
    </submittedName>
</protein>
<proteinExistence type="predicted"/>
<evidence type="ECO:0000313" key="2">
    <source>
        <dbReference type="Proteomes" id="UP001056120"/>
    </source>
</evidence>
<gene>
    <name evidence="1" type="ORF">L1987_30831</name>
</gene>
<sequence>MVELHSLSSFFVPKDEREELKRLEKLVNKYESGLIQRVDWLDRLAFKSMEKKSRILKAIKNEVLIYMCLSISVVLNIELFCRPNLLIPASITSTNELVVWDLEMGKINPSEHKQIKLVRSLNRATDGAKFFTWVPSEANFFLLKTYYDIRKQCEGCMCYDFSHIENLISKKSVKDAPGVRDIDFVSCSRVVYQAMIMDWTRYLEAGIPHLLEDGINLVIRCSYKFMHYIGKVGLQCKDYGFH</sequence>
<accession>A0ACB9I5C5</accession>
<dbReference type="Proteomes" id="UP001056120">
    <property type="component" value="Linkage Group LG10"/>
</dbReference>
<name>A0ACB9I5C5_9ASTR</name>